<evidence type="ECO:0000313" key="2">
    <source>
        <dbReference type="Proteomes" id="UP000276133"/>
    </source>
</evidence>
<keyword evidence="2" id="KW-1185">Reference proteome</keyword>
<proteinExistence type="predicted"/>
<evidence type="ECO:0000313" key="1">
    <source>
        <dbReference type="EMBL" id="RNA37501.1"/>
    </source>
</evidence>
<accession>A0A3M7SNT0</accession>
<gene>
    <name evidence="1" type="ORF">BpHYR1_005139</name>
</gene>
<organism evidence="1 2">
    <name type="scientific">Brachionus plicatilis</name>
    <name type="common">Marine rotifer</name>
    <name type="synonym">Brachionus muelleri</name>
    <dbReference type="NCBI Taxonomy" id="10195"/>
    <lineage>
        <taxon>Eukaryota</taxon>
        <taxon>Metazoa</taxon>
        <taxon>Spiralia</taxon>
        <taxon>Gnathifera</taxon>
        <taxon>Rotifera</taxon>
        <taxon>Eurotatoria</taxon>
        <taxon>Monogononta</taxon>
        <taxon>Pseudotrocha</taxon>
        <taxon>Ploima</taxon>
        <taxon>Brachionidae</taxon>
        <taxon>Brachionus</taxon>
    </lineage>
</organism>
<dbReference type="AlphaFoldDB" id="A0A3M7SNT0"/>
<reference evidence="1 2" key="1">
    <citation type="journal article" date="2018" name="Sci. Rep.">
        <title>Genomic signatures of local adaptation to the degree of environmental predictability in rotifers.</title>
        <authorList>
            <person name="Franch-Gras L."/>
            <person name="Hahn C."/>
            <person name="Garcia-Roger E.M."/>
            <person name="Carmona M.J."/>
            <person name="Serra M."/>
            <person name="Gomez A."/>
        </authorList>
    </citation>
    <scope>NUCLEOTIDE SEQUENCE [LARGE SCALE GENOMIC DNA]</scope>
    <source>
        <strain evidence="1">HYR1</strain>
    </source>
</reference>
<dbReference type="EMBL" id="REGN01001038">
    <property type="protein sequence ID" value="RNA37501.1"/>
    <property type="molecule type" value="Genomic_DNA"/>
</dbReference>
<sequence length="104" mass="12264">MNSLFQKLQLFSTQKTQKIKIDLLWRIKTSNKISSKAIISDLSLHFNFLSTKLGFLLMANFLPDKYVKLNYYLRNHLNKSIQEEKIVIAKEIENIDQFIDESII</sequence>
<protein>
    <submittedName>
        <fullName evidence="1">Uncharacterized protein</fullName>
    </submittedName>
</protein>
<comment type="caution">
    <text evidence="1">The sequence shown here is derived from an EMBL/GenBank/DDBJ whole genome shotgun (WGS) entry which is preliminary data.</text>
</comment>
<dbReference type="Proteomes" id="UP000276133">
    <property type="component" value="Unassembled WGS sequence"/>
</dbReference>
<name>A0A3M7SNT0_BRAPC</name>